<dbReference type="STRING" id="1328759.A0A5C2S4K8"/>
<feature type="transmembrane region" description="Helical" evidence="1">
    <location>
        <begin position="179"/>
        <end position="201"/>
    </location>
</feature>
<sequence>MSDIPFDERVRFKHVLQDGLVALAVDTVLFGLFAGAYAALLWSLITHLKSGPRHHVPAKISSAVVLFLMFVIAFAYLGVDAATAVFGFVDNSGDLDLMALGLTDTAVGHWDLEGMFLFMQIALASFFMVYRLFEVWGRNIWVAVLPALLSLATFGAGVSMLAKLFHYSTNYPADVRTTLFYALSSATTGLCAVLIIGRLITRKSRLASSLVLPRAAAVIADIFIRSAVVYVAATIGLAVYMASDLSRPRPKWIIGGMPSFIGVTFSTIVLWELKMLKTEPEDEDTEKLNVQTA</sequence>
<feature type="transmembrane region" description="Helical" evidence="1">
    <location>
        <begin position="63"/>
        <end position="89"/>
    </location>
</feature>
<gene>
    <name evidence="2" type="ORF">L227DRAFT_612643</name>
</gene>
<keyword evidence="1" id="KW-1133">Transmembrane helix</keyword>
<dbReference type="Proteomes" id="UP000313359">
    <property type="component" value="Unassembled WGS sequence"/>
</dbReference>
<feature type="transmembrane region" description="Helical" evidence="1">
    <location>
        <begin position="20"/>
        <end position="42"/>
    </location>
</feature>
<keyword evidence="3" id="KW-1185">Reference proteome</keyword>
<dbReference type="AlphaFoldDB" id="A0A5C2S4K8"/>
<feature type="transmembrane region" description="Helical" evidence="1">
    <location>
        <begin position="252"/>
        <end position="271"/>
    </location>
</feature>
<organism evidence="2 3">
    <name type="scientific">Lentinus tigrinus ALCF2SS1-6</name>
    <dbReference type="NCBI Taxonomy" id="1328759"/>
    <lineage>
        <taxon>Eukaryota</taxon>
        <taxon>Fungi</taxon>
        <taxon>Dikarya</taxon>
        <taxon>Basidiomycota</taxon>
        <taxon>Agaricomycotina</taxon>
        <taxon>Agaricomycetes</taxon>
        <taxon>Polyporales</taxon>
        <taxon>Polyporaceae</taxon>
        <taxon>Lentinus</taxon>
    </lineage>
</organism>
<name>A0A5C2S4K8_9APHY</name>
<keyword evidence="1" id="KW-0812">Transmembrane</keyword>
<evidence type="ECO:0000313" key="2">
    <source>
        <dbReference type="EMBL" id="RPD58521.1"/>
    </source>
</evidence>
<proteinExistence type="predicted"/>
<evidence type="ECO:0000256" key="1">
    <source>
        <dbReference type="SAM" id="Phobius"/>
    </source>
</evidence>
<protein>
    <submittedName>
        <fullName evidence="2">Uncharacterized protein</fullName>
    </submittedName>
</protein>
<feature type="transmembrane region" description="Helical" evidence="1">
    <location>
        <begin position="140"/>
        <end position="159"/>
    </location>
</feature>
<keyword evidence="1" id="KW-0472">Membrane</keyword>
<dbReference type="EMBL" id="ML122274">
    <property type="protein sequence ID" value="RPD58521.1"/>
    <property type="molecule type" value="Genomic_DNA"/>
</dbReference>
<evidence type="ECO:0000313" key="3">
    <source>
        <dbReference type="Proteomes" id="UP000313359"/>
    </source>
</evidence>
<accession>A0A5C2S4K8</accession>
<feature type="transmembrane region" description="Helical" evidence="1">
    <location>
        <begin position="115"/>
        <end position="133"/>
    </location>
</feature>
<feature type="transmembrane region" description="Helical" evidence="1">
    <location>
        <begin position="222"/>
        <end position="240"/>
    </location>
</feature>
<dbReference type="OrthoDB" id="2751465at2759"/>
<reference evidence="2" key="1">
    <citation type="journal article" date="2018" name="Genome Biol. Evol.">
        <title>Genomics and development of Lentinus tigrinus, a white-rot wood-decaying mushroom with dimorphic fruiting bodies.</title>
        <authorList>
            <person name="Wu B."/>
            <person name="Xu Z."/>
            <person name="Knudson A."/>
            <person name="Carlson A."/>
            <person name="Chen N."/>
            <person name="Kovaka S."/>
            <person name="LaButti K."/>
            <person name="Lipzen A."/>
            <person name="Pennachio C."/>
            <person name="Riley R."/>
            <person name="Schakwitz W."/>
            <person name="Umezawa K."/>
            <person name="Ohm R.A."/>
            <person name="Grigoriev I.V."/>
            <person name="Nagy L.G."/>
            <person name="Gibbons J."/>
            <person name="Hibbett D."/>
        </authorList>
    </citation>
    <scope>NUCLEOTIDE SEQUENCE [LARGE SCALE GENOMIC DNA]</scope>
    <source>
        <strain evidence="2">ALCF2SS1-6</strain>
    </source>
</reference>